<gene>
    <name evidence="2" type="ORF">E4K64_37160</name>
    <name evidence="1" type="ORF">E4K66_36100</name>
</gene>
<dbReference type="EMBL" id="SPQU01000037">
    <property type="protein sequence ID" value="TFV30251.1"/>
    <property type="molecule type" value="Genomic_DNA"/>
</dbReference>
<organism evidence="1 4">
    <name type="scientific">Bradyrhizobium frederickii</name>
    <dbReference type="NCBI Taxonomy" id="2560054"/>
    <lineage>
        <taxon>Bacteria</taxon>
        <taxon>Pseudomonadati</taxon>
        <taxon>Pseudomonadota</taxon>
        <taxon>Alphaproteobacteria</taxon>
        <taxon>Hyphomicrobiales</taxon>
        <taxon>Nitrobacteraceae</taxon>
        <taxon>Bradyrhizobium</taxon>
    </lineage>
</organism>
<reference evidence="2 3" key="2">
    <citation type="submission" date="2019-03" db="EMBL/GenBank/DDBJ databases">
        <title>Bradyrhizobium strains diversity.</title>
        <authorList>
            <person name="Urquiaga M.C.O."/>
            <person name="Hungria M."/>
            <person name="Delamuta J.R.M."/>
            <person name="Klepa M.S."/>
        </authorList>
    </citation>
    <scope>NUCLEOTIDE SEQUENCE [LARGE SCALE GENOMIC DNA]</scope>
    <source>
        <strain evidence="2 3">CNPSo 3426</strain>
    </source>
</reference>
<dbReference type="AlphaFoldDB" id="A0A4Y9KUT5"/>
<proteinExistence type="predicted"/>
<dbReference type="OrthoDB" id="8456470at2"/>
<evidence type="ECO:0000313" key="3">
    <source>
        <dbReference type="Proteomes" id="UP000297700"/>
    </source>
</evidence>
<evidence type="ECO:0000313" key="1">
    <source>
        <dbReference type="EMBL" id="TFV30251.1"/>
    </source>
</evidence>
<protein>
    <submittedName>
        <fullName evidence="1">Uncharacterized protein</fullName>
    </submittedName>
</protein>
<comment type="caution">
    <text evidence="1">The sequence shown here is derived from an EMBL/GenBank/DDBJ whole genome shotgun (WGS) entry which is preliminary data.</text>
</comment>
<reference evidence="1 4" key="1">
    <citation type="submission" date="2019-03" db="EMBL/GenBank/DDBJ databases">
        <title>Bradyrhizobium strains diversity isolated from Chamaecrista fasciculata.</title>
        <authorList>
            <person name="Urquiaga M.C.O."/>
            <person name="Hungria M."/>
            <person name="Delamuta J.R.M."/>
        </authorList>
    </citation>
    <scope>NUCLEOTIDE SEQUENCE [LARGE SCALE GENOMIC DNA]</scope>
    <source>
        <strain evidence="1 4">CNPSo 3424</strain>
    </source>
</reference>
<keyword evidence="4" id="KW-1185">Reference proteome</keyword>
<evidence type="ECO:0000313" key="4">
    <source>
        <dbReference type="Proteomes" id="UP000298225"/>
    </source>
</evidence>
<evidence type="ECO:0000313" key="2">
    <source>
        <dbReference type="EMBL" id="TFV68357.1"/>
    </source>
</evidence>
<accession>A0A4Y9NLP1</accession>
<dbReference type="Proteomes" id="UP000298225">
    <property type="component" value="Unassembled WGS sequence"/>
</dbReference>
<name>A0A4Y9KUT5_9BRAD</name>
<sequence>MAKGPINVIAGDFEDVVAYLKQKQIVSHSPSATLLVNARHIHELTYSLILWRFRLKGLPEHSKVFIEEIASDALQILPQIMMGYSKTAKLLIRGIIENVLRHIYFADHPIEFGYMNSDKKWFLPFDELASYAKRHPEYVKTERKVAAIEQLISLYKDLSGGVHGRSVRDLEMRTALKKLQYDDQTAAAELSCLRKMTAAVNFLLAIFHAEAVRKFAVEDRRAILRSMPRNAREVWSDHE</sequence>
<dbReference type="EMBL" id="SPQS01000045">
    <property type="protein sequence ID" value="TFV68357.1"/>
    <property type="molecule type" value="Genomic_DNA"/>
</dbReference>
<accession>A0A4Y9KUT5</accession>
<dbReference type="RefSeq" id="WP_126261405.1">
    <property type="nucleotide sequence ID" value="NZ_SPQS01000045.1"/>
</dbReference>
<dbReference type="Proteomes" id="UP000297700">
    <property type="component" value="Unassembled WGS sequence"/>
</dbReference>